<comment type="caution">
    <text evidence="2">The sequence shown here is derived from an EMBL/GenBank/DDBJ whole genome shotgun (WGS) entry which is preliminary data.</text>
</comment>
<proteinExistence type="predicted"/>
<keyword evidence="3" id="KW-1185">Reference proteome</keyword>
<reference evidence="2 3" key="1">
    <citation type="submission" date="2020-01" db="EMBL/GenBank/DDBJ databases">
        <title>Natronorubrum sp. JWXQ-INN 674 isolated from Inner Mongolia Autonomous Region of China.</title>
        <authorList>
            <person name="Xue Q."/>
        </authorList>
    </citation>
    <scope>NUCLEOTIDE SEQUENCE [LARGE SCALE GENOMIC DNA]</scope>
    <source>
        <strain evidence="2 3">JWXQ-INN-674</strain>
    </source>
</reference>
<dbReference type="RefSeq" id="WP_160066152.1">
    <property type="nucleotide sequence ID" value="NZ_WUYX01000045.1"/>
</dbReference>
<gene>
    <name evidence="2" type="ORF">GS429_14910</name>
</gene>
<evidence type="ECO:0000313" key="2">
    <source>
        <dbReference type="EMBL" id="MXV63332.1"/>
    </source>
</evidence>
<sequence>MDSKRPDVRLDDSSDEDGFVTKRNGSDDESESSDSLLEAIRSFLR</sequence>
<dbReference type="EMBL" id="WUYX01000045">
    <property type="protein sequence ID" value="MXV63332.1"/>
    <property type="molecule type" value="Genomic_DNA"/>
</dbReference>
<protein>
    <submittedName>
        <fullName evidence="2">Uncharacterized protein</fullName>
    </submittedName>
</protein>
<organism evidence="2 3">
    <name type="scientific">Natronorubrum halalkaliphilum</name>
    <dbReference type="NCBI Taxonomy" id="2691917"/>
    <lineage>
        <taxon>Archaea</taxon>
        <taxon>Methanobacteriati</taxon>
        <taxon>Methanobacteriota</taxon>
        <taxon>Stenosarchaea group</taxon>
        <taxon>Halobacteria</taxon>
        <taxon>Halobacteriales</taxon>
        <taxon>Natrialbaceae</taxon>
        <taxon>Natronorubrum</taxon>
    </lineage>
</organism>
<name>A0A6B0VRB6_9EURY</name>
<accession>A0A6B0VRB6</accession>
<evidence type="ECO:0000256" key="1">
    <source>
        <dbReference type="SAM" id="MobiDB-lite"/>
    </source>
</evidence>
<evidence type="ECO:0000313" key="3">
    <source>
        <dbReference type="Proteomes" id="UP000434101"/>
    </source>
</evidence>
<dbReference type="AlphaFoldDB" id="A0A6B0VRB6"/>
<feature type="compositionally biased region" description="Basic and acidic residues" evidence="1">
    <location>
        <begin position="1"/>
        <end position="12"/>
    </location>
</feature>
<dbReference type="Proteomes" id="UP000434101">
    <property type="component" value="Unassembled WGS sequence"/>
</dbReference>
<feature type="region of interest" description="Disordered" evidence="1">
    <location>
        <begin position="1"/>
        <end position="36"/>
    </location>
</feature>